<evidence type="ECO:0000259" key="2">
    <source>
        <dbReference type="Pfam" id="PF03732"/>
    </source>
</evidence>
<dbReference type="Gene3D" id="2.40.70.10">
    <property type="entry name" value="Acid Proteases"/>
    <property type="match status" value="1"/>
</dbReference>
<evidence type="ECO:0000313" key="4">
    <source>
        <dbReference type="Proteomes" id="UP000467841"/>
    </source>
</evidence>
<dbReference type="OrthoDB" id="691543at2759"/>
<accession>A0A6D2JEX1</accession>
<feature type="region of interest" description="Disordered" evidence="1">
    <location>
        <begin position="272"/>
        <end position="357"/>
    </location>
</feature>
<reference evidence="3" key="1">
    <citation type="submission" date="2020-01" db="EMBL/GenBank/DDBJ databases">
        <authorList>
            <person name="Mishra B."/>
        </authorList>
    </citation>
    <scope>NUCLEOTIDE SEQUENCE [LARGE SCALE GENOMIC DNA]</scope>
</reference>
<feature type="compositionally biased region" description="Low complexity" evidence="1">
    <location>
        <begin position="301"/>
        <end position="324"/>
    </location>
</feature>
<dbReference type="InterPro" id="IPR005162">
    <property type="entry name" value="Retrotrans_gag_dom"/>
</dbReference>
<keyword evidence="4" id="KW-1185">Reference proteome</keyword>
<name>A0A6D2JEX1_9BRAS</name>
<feature type="domain" description="Retrotransposon gag" evidence="2">
    <location>
        <begin position="96"/>
        <end position="137"/>
    </location>
</feature>
<gene>
    <name evidence="3" type="ORF">MERR_LOCUS26748</name>
</gene>
<dbReference type="CDD" id="cd00303">
    <property type="entry name" value="retropepsin_like"/>
    <property type="match status" value="1"/>
</dbReference>
<dbReference type="AlphaFoldDB" id="A0A6D2JEX1"/>
<comment type="caution">
    <text evidence="3">The sequence shown here is derived from an EMBL/GenBank/DDBJ whole genome shotgun (WGS) entry which is preliminary data.</text>
</comment>
<evidence type="ECO:0000313" key="3">
    <source>
        <dbReference type="EMBL" id="CAA7039513.1"/>
    </source>
</evidence>
<dbReference type="SUPFAM" id="SSF50630">
    <property type="entry name" value="Acid proteases"/>
    <property type="match status" value="1"/>
</dbReference>
<feature type="region of interest" description="Disordered" evidence="1">
    <location>
        <begin position="867"/>
        <end position="903"/>
    </location>
</feature>
<dbReference type="Proteomes" id="UP000467841">
    <property type="component" value="Unassembled WGS sequence"/>
</dbReference>
<feature type="compositionally biased region" description="Polar residues" evidence="1">
    <location>
        <begin position="345"/>
        <end position="356"/>
    </location>
</feature>
<proteinExistence type="predicted"/>
<feature type="compositionally biased region" description="Basic and acidic residues" evidence="1">
    <location>
        <begin position="668"/>
        <end position="681"/>
    </location>
</feature>
<sequence length="927" mass="104857">MADEAARAHAAEVARAKKKEEIHLLLLLTLLEINPIHPPLPARNDYEIKPQIIALVRQNQFNGLPAEHPLDHIENFEEICSTTRSNGVSADYLKCKLFSFSLGDKASRWLKSLPAHSITTWDEYKAAFINHFYTKQRSISEYIRDCPNHGFNEGNLWNIFYRGIDHKYKLSLDTASNGNFMTKTVDEAKVLIENLAASDCNNCPDYDRSSRTTTSSPDSFQMTELKNMMAQVLKGQLKHINAIEGMSDANEDSSRECMGDFSNEANEEDVNYIGNYGNKGYNPSYRPNPNMSYRNPNVENPQDQVYPPRYPQQQRPPYQSQGSQFQPRQGYEQRSSYPPKEPYASSPNQAPPNQQGGRFEGILQQIMDGQKRNTKEMYEKMDTLFSNLNTKYDAVATHVKKLETQVTQTMEAVKRQEAESKKSFCNSAAIEERFEDQVPEWMLSKPTVDCMIWPEENYPERESNRARKRRLFPKIIPKTDNSGKFVVPCIIKGNILEQSLCDTGANVNIMSKRIADKIGLTKIEPSSISINYADSFSQTPYGFVPNVMVQIGNCSIPTDFQIVEMRESSHRPLIFGTPFLSTVGAIFDFPNQRISFNKVNKGMFFPMCSTKNSFVDMVQEEKVTLKPPQEGETEETIKEDPIPKPKQLAKQARSKTKAPTPKPPKGSTKIEDEAKPRRRLESLGSSAKGHSWRDCLSSCESPTRYSLQGEKTWRIKDASCLHLLLSAKPYSQAKDLKQALHGRQPMRRRKRCENTIRAKTLAADAQKSFGRAISNRADRPVEPGRNAYARPDYYRATKPFARHARTGKVMPRSAGFAYRNGPTVPVDPGNKSIGLGRNLSAITNLADQIARPTKSIGHRPKLFSAKTKGNESMKKKKNPFMEPPKKQIKLGSSSSNARAAIPTSPHSIDAIKNMWRVQEEEKMIGHL</sequence>
<evidence type="ECO:0000256" key="1">
    <source>
        <dbReference type="SAM" id="MobiDB-lite"/>
    </source>
</evidence>
<feature type="compositionally biased region" description="Polar residues" evidence="1">
    <location>
        <begin position="285"/>
        <end position="300"/>
    </location>
</feature>
<protein>
    <recommendedName>
        <fullName evidence="2">Retrotransposon gag domain-containing protein</fullName>
    </recommendedName>
</protein>
<dbReference type="InterPro" id="IPR021109">
    <property type="entry name" value="Peptidase_aspartic_dom_sf"/>
</dbReference>
<dbReference type="Pfam" id="PF03732">
    <property type="entry name" value="Retrotrans_gag"/>
    <property type="match status" value="1"/>
</dbReference>
<feature type="region of interest" description="Disordered" evidence="1">
    <location>
        <begin position="623"/>
        <end position="695"/>
    </location>
</feature>
<dbReference type="PANTHER" id="PTHR33067:SF31">
    <property type="entry name" value="RNA-DIRECTED DNA POLYMERASE"/>
    <property type="match status" value="1"/>
</dbReference>
<dbReference type="EMBL" id="CACVBM020001211">
    <property type="protein sequence ID" value="CAA7039513.1"/>
    <property type="molecule type" value="Genomic_DNA"/>
</dbReference>
<dbReference type="PANTHER" id="PTHR33067">
    <property type="entry name" value="RNA-DIRECTED DNA POLYMERASE-RELATED"/>
    <property type="match status" value="1"/>
</dbReference>
<organism evidence="3 4">
    <name type="scientific">Microthlaspi erraticum</name>
    <dbReference type="NCBI Taxonomy" id="1685480"/>
    <lineage>
        <taxon>Eukaryota</taxon>
        <taxon>Viridiplantae</taxon>
        <taxon>Streptophyta</taxon>
        <taxon>Embryophyta</taxon>
        <taxon>Tracheophyta</taxon>
        <taxon>Spermatophyta</taxon>
        <taxon>Magnoliopsida</taxon>
        <taxon>eudicotyledons</taxon>
        <taxon>Gunneridae</taxon>
        <taxon>Pentapetalae</taxon>
        <taxon>rosids</taxon>
        <taxon>malvids</taxon>
        <taxon>Brassicales</taxon>
        <taxon>Brassicaceae</taxon>
        <taxon>Coluteocarpeae</taxon>
        <taxon>Microthlaspi</taxon>
    </lineage>
</organism>
<feature type="compositionally biased region" description="Low complexity" evidence="1">
    <location>
        <begin position="272"/>
        <end position="282"/>
    </location>
</feature>